<keyword evidence="2" id="KW-1185">Reference proteome</keyword>
<name>A0A502G2U9_9PROT</name>
<evidence type="ECO:0000313" key="1">
    <source>
        <dbReference type="EMBL" id="TPG55892.1"/>
    </source>
</evidence>
<comment type="caution">
    <text evidence="1">The sequence shown here is derived from an EMBL/GenBank/DDBJ whole genome shotgun (WGS) entry which is preliminary data.</text>
</comment>
<protein>
    <submittedName>
        <fullName evidence="1">Uncharacterized protein</fullName>
    </submittedName>
</protein>
<accession>A0A502G2U9</accession>
<sequence>MSGCASWAHPPFLSTIPRRSYVNDKDTRASRRARYALNTTGLGRVRISTWMPDEGRWGASLLQPSTTSGASRQIADLVTWLPNATDRKMADDFLDGGADDVAWFHCDREGSRWTVTVKLLVALGSPVLANFCLQYASPMDEMTAAHPLLARLRKLQSYDWTTPEYRDLCAELGFDPDRGRPRFARRHEEMGNEILHWIGTNMVESAGRARGLSVETHRQSLVLAESMMKALSADPACPPESPLFLEARIEHFPTGVLPCRDEFLALLANGDLDDPLPVTGAAPRPADLSVPIVFLPSRYGNGVSKQLTVGRHYDPDRWEDLGYGDLRGVALRPTDADLNALPATAIAHRVLLDQGVVFLTRDEALHYLDTEAMYWAHGPRKHLPLRLPRDLPLRRLTWRDKLAWKLGEPVLPIDQQLVRRENLDLHSRPVAKAA</sequence>
<dbReference type="Proteomes" id="UP000317078">
    <property type="component" value="Unassembled WGS sequence"/>
</dbReference>
<gene>
    <name evidence="1" type="ORF">EAH89_13205</name>
</gene>
<organism evidence="1 2">
    <name type="scientific">Muricoccus nepalensis</name>
    <dbReference type="NCBI Taxonomy" id="1854500"/>
    <lineage>
        <taxon>Bacteria</taxon>
        <taxon>Pseudomonadati</taxon>
        <taxon>Pseudomonadota</taxon>
        <taxon>Alphaproteobacteria</taxon>
        <taxon>Acetobacterales</taxon>
        <taxon>Roseomonadaceae</taxon>
        <taxon>Muricoccus</taxon>
    </lineage>
</organism>
<proteinExistence type="predicted"/>
<reference evidence="1 2" key="1">
    <citation type="journal article" date="2019" name="Environ. Microbiol.">
        <title>Species interactions and distinct microbial communities in high Arctic permafrost affected cryosols are associated with the CH4 and CO2 gas fluxes.</title>
        <authorList>
            <person name="Altshuler I."/>
            <person name="Hamel J."/>
            <person name="Turney S."/>
            <person name="Magnuson E."/>
            <person name="Levesque R."/>
            <person name="Greer C."/>
            <person name="Whyte L.G."/>
        </authorList>
    </citation>
    <scope>NUCLEOTIDE SEQUENCE [LARGE SCALE GENOMIC DNA]</scope>
    <source>
        <strain evidence="1 2">S9.3B</strain>
    </source>
</reference>
<dbReference type="AlphaFoldDB" id="A0A502G2U9"/>
<dbReference type="EMBL" id="RCZP01000011">
    <property type="protein sequence ID" value="TPG55892.1"/>
    <property type="molecule type" value="Genomic_DNA"/>
</dbReference>
<evidence type="ECO:0000313" key="2">
    <source>
        <dbReference type="Proteomes" id="UP000317078"/>
    </source>
</evidence>